<accession>A0ABS6JK47</accession>
<proteinExistence type="predicted"/>
<keyword evidence="2" id="KW-1185">Reference proteome</keyword>
<organism evidence="1 2">
    <name type="scientific">Evansella tamaricis</name>
    <dbReference type="NCBI Taxonomy" id="2069301"/>
    <lineage>
        <taxon>Bacteria</taxon>
        <taxon>Bacillati</taxon>
        <taxon>Bacillota</taxon>
        <taxon>Bacilli</taxon>
        <taxon>Bacillales</taxon>
        <taxon>Bacillaceae</taxon>
        <taxon>Evansella</taxon>
    </lineage>
</organism>
<dbReference type="EMBL" id="JAHQCS010000107">
    <property type="protein sequence ID" value="MBU9712688.1"/>
    <property type="molecule type" value="Genomic_DNA"/>
</dbReference>
<evidence type="ECO:0000313" key="1">
    <source>
        <dbReference type="EMBL" id="MBU9712688.1"/>
    </source>
</evidence>
<sequence>MSILDNYHHLFPEESVSVVRWDKLTYETATVIFPIEKVKKLHRVFQDVPHDQTLEQLGFRKTAGVKWHSLRYFIDSLLLQSEGDFNQSCVLIHHDLMSNNNYDEAPLTLWRKVIMDILDLLDSGELYDESLLDLLD</sequence>
<dbReference type="RefSeq" id="WP_217066863.1">
    <property type="nucleotide sequence ID" value="NZ_JAHQCS010000107.1"/>
</dbReference>
<protein>
    <submittedName>
        <fullName evidence="1">Uncharacterized protein</fullName>
    </submittedName>
</protein>
<dbReference type="Proteomes" id="UP000784880">
    <property type="component" value="Unassembled WGS sequence"/>
</dbReference>
<reference evidence="1 2" key="1">
    <citation type="submission" date="2021-06" db="EMBL/GenBank/DDBJ databases">
        <title>Bacillus sp. RD4P76, an endophyte from a halophyte.</title>
        <authorList>
            <person name="Sun J.-Q."/>
        </authorList>
    </citation>
    <scope>NUCLEOTIDE SEQUENCE [LARGE SCALE GENOMIC DNA]</scope>
    <source>
        <strain evidence="1 2">CGMCC 1.15917</strain>
    </source>
</reference>
<comment type="caution">
    <text evidence="1">The sequence shown here is derived from an EMBL/GenBank/DDBJ whole genome shotgun (WGS) entry which is preliminary data.</text>
</comment>
<gene>
    <name evidence="1" type="ORF">KS419_13135</name>
</gene>
<name>A0ABS6JK47_9BACI</name>
<evidence type="ECO:0000313" key="2">
    <source>
        <dbReference type="Proteomes" id="UP000784880"/>
    </source>
</evidence>